<proteinExistence type="predicted"/>
<keyword evidence="2" id="KW-1185">Reference proteome</keyword>
<dbReference type="AlphaFoldDB" id="A0AAE3G2M3"/>
<name>A0AAE3G2M3_9GAMM</name>
<evidence type="ECO:0000313" key="2">
    <source>
        <dbReference type="Proteomes" id="UP001205843"/>
    </source>
</evidence>
<protein>
    <submittedName>
        <fullName evidence="1">Uncharacterized protein</fullName>
    </submittedName>
</protein>
<dbReference type="Proteomes" id="UP001205843">
    <property type="component" value="Unassembled WGS sequence"/>
</dbReference>
<evidence type="ECO:0000313" key="1">
    <source>
        <dbReference type="EMBL" id="MCP1674018.1"/>
    </source>
</evidence>
<dbReference type="RefSeq" id="WP_253475464.1">
    <property type="nucleotide sequence ID" value="NZ_JALJXV010000002.1"/>
</dbReference>
<accession>A0AAE3G2M3</accession>
<reference evidence="1" key="1">
    <citation type="submission" date="2022-03" db="EMBL/GenBank/DDBJ databases">
        <title>Genomic Encyclopedia of Type Strains, Phase III (KMG-III): the genomes of soil and plant-associated and newly described type strains.</title>
        <authorList>
            <person name="Whitman W."/>
        </authorList>
    </citation>
    <scope>NUCLEOTIDE SEQUENCE</scope>
    <source>
        <strain evidence="1">ANL 6-2</strain>
    </source>
</reference>
<dbReference type="EMBL" id="JALJXV010000002">
    <property type="protein sequence ID" value="MCP1674018.1"/>
    <property type="molecule type" value="Genomic_DNA"/>
</dbReference>
<gene>
    <name evidence="1" type="ORF">J2T57_001117</name>
</gene>
<comment type="caution">
    <text evidence="1">The sequence shown here is derived from an EMBL/GenBank/DDBJ whole genome shotgun (WGS) entry which is preliminary data.</text>
</comment>
<sequence length="170" mass="18807">MSTTIGLGYCSQKNADIFPAALKVATSFGYGLLDGIVYAEPDVVAGLSGVSRIEGWDKVLFLQAPRKGTVALAFDIHNELIDFEVKGVRPKFFDFLTEVVSVCSVECDKLAIFFAGEWSRGDRVRYTYGTVNDLISLLSLPGNWGFRYLCLETGHMQDSDDVPLVFDLKF</sequence>
<organism evidence="1 2">
    <name type="scientific">Natronocella acetinitrilica</name>
    <dbReference type="NCBI Taxonomy" id="414046"/>
    <lineage>
        <taxon>Bacteria</taxon>
        <taxon>Pseudomonadati</taxon>
        <taxon>Pseudomonadota</taxon>
        <taxon>Gammaproteobacteria</taxon>
        <taxon>Chromatiales</taxon>
        <taxon>Ectothiorhodospiraceae</taxon>
        <taxon>Natronocella</taxon>
    </lineage>
</organism>